<dbReference type="InterPro" id="IPR011042">
    <property type="entry name" value="6-blade_b-propeller_TolB-like"/>
</dbReference>
<evidence type="ECO:0008006" key="7">
    <source>
        <dbReference type="Google" id="ProtNLM"/>
    </source>
</evidence>
<accession>A0A8J5FFL8</accession>
<keyword evidence="6" id="KW-1185">Reference proteome</keyword>
<evidence type="ECO:0000256" key="1">
    <source>
        <dbReference type="ARBA" id="ARBA00022737"/>
    </source>
</evidence>
<dbReference type="Proteomes" id="UP000734854">
    <property type="component" value="Unassembled WGS sequence"/>
</dbReference>
<sequence length="515" mass="57039">MDRSVLFLFVVFLIVSSTPASYAAAFLDSKTQGAIVKHLSHVLKWTKSAPKTTQHDGDVVDFESGYFVETLVEGGKLGVLPHAIRVSPEGELFAVDATNNNIVISSLELYFGAMLSETFVETITFLFILVKMRHMLVFFGIVIWVYKNGVADSRARLVAGSFQGYSGHVDGKPADARFYHPKGVTMDDKGNVYVADTSNLAIRKISETGVTTIAGGKSNLAGYRDGPSDDAKFSSDFDVVYVGRTCSLIVVDRGNAALRQISLQQEDCEYQDTSVSTPDIIMVIGAIFAGYISCLFQYGFGPFISQKNQVSESVQHMHKSHEKPALVVESIKEEPGAGWPSLGRLLVDLSKFAFEGIGNMLLNIFPFNLGRRTGLSPLKDHLIMPEDKTEPQLVQKQKSTPPMPETLHEPNVTSNATPKLQKSNKIPKFKDPSQPSKHRSSKRPDYSSFYGSAEDFQTSKDRARPRHRDKSSEVLYGAVGTEAKSADMKSTNYSDPKYDHYNIRSKYGQDNTFRY</sequence>
<comment type="caution">
    <text evidence="5">The sequence shown here is derived from an EMBL/GenBank/DDBJ whole genome shotgun (WGS) entry which is preliminary data.</text>
</comment>
<dbReference type="AlphaFoldDB" id="A0A8J5FFL8"/>
<keyword evidence="3" id="KW-1133">Transmembrane helix</keyword>
<evidence type="ECO:0000313" key="6">
    <source>
        <dbReference type="Proteomes" id="UP000734854"/>
    </source>
</evidence>
<organism evidence="5 6">
    <name type="scientific">Zingiber officinale</name>
    <name type="common">Ginger</name>
    <name type="synonym">Amomum zingiber</name>
    <dbReference type="NCBI Taxonomy" id="94328"/>
    <lineage>
        <taxon>Eukaryota</taxon>
        <taxon>Viridiplantae</taxon>
        <taxon>Streptophyta</taxon>
        <taxon>Embryophyta</taxon>
        <taxon>Tracheophyta</taxon>
        <taxon>Spermatophyta</taxon>
        <taxon>Magnoliopsida</taxon>
        <taxon>Liliopsida</taxon>
        <taxon>Zingiberales</taxon>
        <taxon>Zingiberaceae</taxon>
        <taxon>Zingiber</taxon>
    </lineage>
</organism>
<proteinExistence type="predicted"/>
<feature type="compositionally biased region" description="Polar residues" evidence="2">
    <location>
        <begin position="411"/>
        <end position="424"/>
    </location>
</feature>
<dbReference type="PANTHER" id="PTHR13833:SF73">
    <property type="entry name" value="NHL DOMAIN-CONTAINING PROTEIN"/>
    <property type="match status" value="1"/>
</dbReference>
<reference evidence="5 6" key="1">
    <citation type="submission" date="2020-08" db="EMBL/GenBank/DDBJ databases">
        <title>Plant Genome Project.</title>
        <authorList>
            <person name="Zhang R.-G."/>
        </authorList>
    </citation>
    <scope>NUCLEOTIDE SEQUENCE [LARGE SCALE GENOMIC DNA]</scope>
    <source>
        <tissue evidence="5">Rhizome</tissue>
    </source>
</reference>
<evidence type="ECO:0000256" key="2">
    <source>
        <dbReference type="SAM" id="MobiDB-lite"/>
    </source>
</evidence>
<gene>
    <name evidence="5" type="ORF">ZIOFF_055854</name>
</gene>
<keyword evidence="3" id="KW-0812">Transmembrane</keyword>
<dbReference type="EMBL" id="JACMSC010000015">
    <property type="protein sequence ID" value="KAG6487269.1"/>
    <property type="molecule type" value="Genomic_DNA"/>
</dbReference>
<evidence type="ECO:0000256" key="3">
    <source>
        <dbReference type="SAM" id="Phobius"/>
    </source>
</evidence>
<feature type="chain" id="PRO_5035217826" description="NHL repeat-containing protein" evidence="4">
    <location>
        <begin position="24"/>
        <end position="515"/>
    </location>
</feature>
<evidence type="ECO:0000256" key="4">
    <source>
        <dbReference type="SAM" id="SignalP"/>
    </source>
</evidence>
<feature type="signal peptide" evidence="4">
    <location>
        <begin position="1"/>
        <end position="23"/>
    </location>
</feature>
<name>A0A8J5FFL8_ZINOF</name>
<protein>
    <recommendedName>
        <fullName evidence="7">NHL repeat-containing protein</fullName>
    </recommendedName>
</protein>
<feature type="transmembrane region" description="Helical" evidence="3">
    <location>
        <begin position="280"/>
        <end position="300"/>
    </location>
</feature>
<keyword evidence="1" id="KW-0677">Repeat</keyword>
<dbReference type="PANTHER" id="PTHR13833">
    <property type="match status" value="1"/>
</dbReference>
<evidence type="ECO:0000313" key="5">
    <source>
        <dbReference type="EMBL" id="KAG6487269.1"/>
    </source>
</evidence>
<feature type="region of interest" description="Disordered" evidence="2">
    <location>
        <begin position="384"/>
        <end position="497"/>
    </location>
</feature>
<dbReference type="Gene3D" id="2.120.10.30">
    <property type="entry name" value="TolB, C-terminal domain"/>
    <property type="match status" value="1"/>
</dbReference>
<keyword evidence="4" id="KW-0732">Signal</keyword>
<keyword evidence="3" id="KW-0472">Membrane</keyword>
<dbReference type="SUPFAM" id="SSF101898">
    <property type="entry name" value="NHL repeat"/>
    <property type="match status" value="1"/>
</dbReference>
<dbReference type="Pfam" id="PF01436">
    <property type="entry name" value="NHL"/>
    <property type="match status" value="1"/>
</dbReference>
<dbReference type="InterPro" id="IPR001258">
    <property type="entry name" value="NHL_repeat"/>
</dbReference>
<feature type="transmembrane region" description="Helical" evidence="3">
    <location>
        <begin position="123"/>
        <end position="146"/>
    </location>
</feature>